<dbReference type="Proteomes" id="UP000887565">
    <property type="component" value="Unplaced"/>
</dbReference>
<evidence type="ECO:0000313" key="3">
    <source>
        <dbReference type="WBParaSite" id="nRc.2.0.1.t38985-RA"/>
    </source>
</evidence>
<proteinExistence type="predicted"/>
<dbReference type="AlphaFoldDB" id="A0A915KJJ0"/>
<evidence type="ECO:0000313" key="2">
    <source>
        <dbReference type="Proteomes" id="UP000887565"/>
    </source>
</evidence>
<sequence>MFLKEKPADSTKSSNKPTNPNFDVSKFKQQIAYMVQKSTLTPKQQCKLEKFLISNPAVFSLEEPSDQPALVHDQDLIVDPANLPDQNTGWPFTQEQDIEGQKNDPTLETTCQKIEKESGPFIVTLINKQDKNVITIADVFAYLDECTHSFLNIIYT</sequence>
<feature type="compositionally biased region" description="Polar residues" evidence="1">
    <location>
        <begin position="10"/>
        <end position="22"/>
    </location>
</feature>
<dbReference type="WBParaSite" id="nRc.2.0.1.t38985-RA">
    <property type="protein sequence ID" value="nRc.2.0.1.t38985-RA"/>
    <property type="gene ID" value="nRc.2.0.1.g38985"/>
</dbReference>
<name>A0A915KJJ0_ROMCU</name>
<reference evidence="3" key="1">
    <citation type="submission" date="2022-11" db="UniProtKB">
        <authorList>
            <consortium name="WormBaseParasite"/>
        </authorList>
    </citation>
    <scope>IDENTIFICATION</scope>
</reference>
<feature type="region of interest" description="Disordered" evidence="1">
    <location>
        <begin position="1"/>
        <end position="23"/>
    </location>
</feature>
<organism evidence="2 3">
    <name type="scientific">Romanomermis culicivorax</name>
    <name type="common">Nematode worm</name>
    <dbReference type="NCBI Taxonomy" id="13658"/>
    <lineage>
        <taxon>Eukaryota</taxon>
        <taxon>Metazoa</taxon>
        <taxon>Ecdysozoa</taxon>
        <taxon>Nematoda</taxon>
        <taxon>Enoplea</taxon>
        <taxon>Dorylaimia</taxon>
        <taxon>Mermithida</taxon>
        <taxon>Mermithoidea</taxon>
        <taxon>Mermithidae</taxon>
        <taxon>Romanomermis</taxon>
    </lineage>
</organism>
<feature type="compositionally biased region" description="Polar residues" evidence="1">
    <location>
        <begin position="84"/>
        <end position="95"/>
    </location>
</feature>
<protein>
    <submittedName>
        <fullName evidence="3">Uncharacterized protein</fullName>
    </submittedName>
</protein>
<evidence type="ECO:0000256" key="1">
    <source>
        <dbReference type="SAM" id="MobiDB-lite"/>
    </source>
</evidence>
<accession>A0A915KJJ0</accession>
<keyword evidence="2" id="KW-1185">Reference proteome</keyword>
<feature type="region of interest" description="Disordered" evidence="1">
    <location>
        <begin position="82"/>
        <end position="104"/>
    </location>
</feature>